<keyword evidence="3" id="KW-1185">Reference proteome</keyword>
<protein>
    <submittedName>
        <fullName evidence="2">MBL fold metallo-hydrolase</fullName>
    </submittedName>
</protein>
<dbReference type="SUPFAM" id="SSF56281">
    <property type="entry name" value="Metallo-hydrolase/oxidoreductase"/>
    <property type="match status" value="1"/>
</dbReference>
<dbReference type="Gene3D" id="1.10.10.10">
    <property type="entry name" value="Winged helix-like DNA-binding domain superfamily/Winged helix DNA-binding domain"/>
    <property type="match status" value="1"/>
</dbReference>
<dbReference type="CDD" id="cd16278">
    <property type="entry name" value="metallo-hydrolase-like_MBL-fold"/>
    <property type="match status" value="1"/>
</dbReference>
<evidence type="ECO:0000313" key="2">
    <source>
        <dbReference type="EMBL" id="GAA1675945.1"/>
    </source>
</evidence>
<sequence length="273" mass="28863">MTAERVTDYATRVLAPNPGPMTLEGTNTWILRAPEPTADRPDAAADAPRTARSIVVDPGPLLEDHLRAVLAAAGDVAVVLITHKHPDHTEGAAWFANQAGCGVRAVDPAFRIPTDHAHGLAEGDVITADGLRVEVLPTPGHTLDSVCFWLPQDGSLLTGDTVLGRGTSVVAHPDGALAPYLDSLEKLLAFTNSAAAPKRLLPGHGPVIEDPATVLTHYLTHRHERLDQVRAALAAGHTTPAAVVAHVYADVDPTLHPAAERSVRAQLDYLHTP</sequence>
<dbReference type="Proteomes" id="UP001500280">
    <property type="component" value="Unassembled WGS sequence"/>
</dbReference>
<dbReference type="InterPro" id="IPR050662">
    <property type="entry name" value="Sec-metab_biosynth-thioest"/>
</dbReference>
<feature type="domain" description="Metallo-beta-lactamase" evidence="1">
    <location>
        <begin position="25"/>
        <end position="204"/>
    </location>
</feature>
<dbReference type="InterPro" id="IPR036866">
    <property type="entry name" value="RibonucZ/Hydroxyglut_hydro"/>
</dbReference>
<dbReference type="InterPro" id="IPR041516">
    <property type="entry name" value="LACTB2_WH"/>
</dbReference>
<evidence type="ECO:0000259" key="1">
    <source>
        <dbReference type="SMART" id="SM00849"/>
    </source>
</evidence>
<dbReference type="SMART" id="SM00849">
    <property type="entry name" value="Lactamase_B"/>
    <property type="match status" value="1"/>
</dbReference>
<reference evidence="2 3" key="1">
    <citation type="journal article" date="2019" name="Int. J. Syst. Evol. Microbiol.">
        <title>The Global Catalogue of Microorganisms (GCM) 10K type strain sequencing project: providing services to taxonomists for standard genome sequencing and annotation.</title>
        <authorList>
            <consortium name="The Broad Institute Genomics Platform"/>
            <consortium name="The Broad Institute Genome Sequencing Center for Infectious Disease"/>
            <person name="Wu L."/>
            <person name="Ma J."/>
        </authorList>
    </citation>
    <scope>NUCLEOTIDE SEQUENCE [LARGE SCALE GENOMIC DNA]</scope>
    <source>
        <strain evidence="2 3">JCM 14307</strain>
    </source>
</reference>
<dbReference type="PANTHER" id="PTHR23131">
    <property type="entry name" value="ENDORIBONUCLEASE LACTB2"/>
    <property type="match status" value="1"/>
</dbReference>
<evidence type="ECO:0000313" key="3">
    <source>
        <dbReference type="Proteomes" id="UP001500280"/>
    </source>
</evidence>
<dbReference type="Pfam" id="PF00753">
    <property type="entry name" value="Lactamase_B"/>
    <property type="match status" value="1"/>
</dbReference>
<comment type="caution">
    <text evidence="2">The sequence shown here is derived from an EMBL/GenBank/DDBJ whole genome shotgun (WGS) entry which is preliminary data.</text>
</comment>
<accession>A0ABN2GS86</accession>
<dbReference type="InterPro" id="IPR001279">
    <property type="entry name" value="Metallo-B-lactamas"/>
</dbReference>
<dbReference type="Gene3D" id="3.60.15.10">
    <property type="entry name" value="Ribonuclease Z/Hydroxyacylglutathione hydrolase-like"/>
    <property type="match status" value="1"/>
</dbReference>
<dbReference type="Pfam" id="PF17778">
    <property type="entry name" value="WHD_BLACT"/>
    <property type="match status" value="1"/>
</dbReference>
<proteinExistence type="predicted"/>
<name>A0ABN2GS86_9ACTN</name>
<dbReference type="InterPro" id="IPR036388">
    <property type="entry name" value="WH-like_DNA-bd_sf"/>
</dbReference>
<dbReference type="RefSeq" id="WP_344148243.1">
    <property type="nucleotide sequence ID" value="NZ_BAAANF010000005.1"/>
</dbReference>
<organism evidence="2 3">
    <name type="scientific">Kribbella yunnanensis</name>
    <dbReference type="NCBI Taxonomy" id="190194"/>
    <lineage>
        <taxon>Bacteria</taxon>
        <taxon>Bacillati</taxon>
        <taxon>Actinomycetota</taxon>
        <taxon>Actinomycetes</taxon>
        <taxon>Propionibacteriales</taxon>
        <taxon>Kribbellaceae</taxon>
        <taxon>Kribbella</taxon>
    </lineage>
</organism>
<dbReference type="EMBL" id="BAAANF010000005">
    <property type="protein sequence ID" value="GAA1675945.1"/>
    <property type="molecule type" value="Genomic_DNA"/>
</dbReference>
<gene>
    <name evidence="2" type="ORF">GCM10009745_18920</name>
</gene>
<dbReference type="PANTHER" id="PTHR23131:SF0">
    <property type="entry name" value="ENDORIBONUCLEASE LACTB2"/>
    <property type="match status" value="1"/>
</dbReference>